<evidence type="ECO:0000313" key="2">
    <source>
        <dbReference type="EMBL" id="SDE24575.1"/>
    </source>
</evidence>
<dbReference type="EMBL" id="FMZC01000014">
    <property type="protein sequence ID" value="SDE24575.1"/>
    <property type="molecule type" value="Genomic_DNA"/>
</dbReference>
<dbReference type="InterPro" id="IPR007024">
    <property type="entry name" value="BLUF_domain"/>
</dbReference>
<reference evidence="2 3" key="1">
    <citation type="submission" date="2016-10" db="EMBL/GenBank/DDBJ databases">
        <authorList>
            <person name="de Groot N.N."/>
        </authorList>
    </citation>
    <scope>NUCLEOTIDE SEQUENCE [LARGE SCALE GENOMIC DNA]</scope>
    <source>
        <strain evidence="2 3">DSM 16619</strain>
    </source>
</reference>
<dbReference type="AlphaFoldDB" id="A0A1G7BEC8"/>
<dbReference type="OrthoDB" id="8586885at2"/>
<feature type="domain" description="BLUF" evidence="1">
    <location>
        <begin position="7"/>
        <end position="98"/>
    </location>
</feature>
<dbReference type="SMART" id="SM01034">
    <property type="entry name" value="BLUF"/>
    <property type="match status" value="1"/>
</dbReference>
<evidence type="ECO:0000259" key="1">
    <source>
        <dbReference type="PROSITE" id="PS50925"/>
    </source>
</evidence>
<dbReference type="SUPFAM" id="SSF54975">
    <property type="entry name" value="Acylphosphatase/BLUF domain-like"/>
    <property type="match status" value="1"/>
</dbReference>
<dbReference type="RefSeq" id="WP_092745270.1">
    <property type="nucleotide sequence ID" value="NZ_FMZC01000014.1"/>
</dbReference>
<evidence type="ECO:0000313" key="3">
    <source>
        <dbReference type="Proteomes" id="UP000198781"/>
    </source>
</evidence>
<dbReference type="Gene3D" id="3.30.70.100">
    <property type="match status" value="1"/>
</dbReference>
<dbReference type="GO" id="GO:0071949">
    <property type="term" value="F:FAD binding"/>
    <property type="evidence" value="ECO:0007669"/>
    <property type="project" value="InterPro"/>
</dbReference>
<sequence length="132" mass="14700">MPIDFPPYEVLYVSNFAPGQPLSSIAAIAARSRTTNASRGITGLLVFDGLRFCQQLEGRQENVLPLVERIRQDPRHTDVAVLHHGPLAKRRFRNFSLAFSTLEEADALERLRELKGTAAVAAFKALPIELEM</sequence>
<accession>A0A1G7BEC8</accession>
<gene>
    <name evidence="2" type="ORF">SAMN05192589_11423</name>
</gene>
<protein>
    <submittedName>
        <fullName evidence="2">Sensors of blue-light using FAD</fullName>
    </submittedName>
</protein>
<proteinExistence type="predicted"/>
<keyword evidence="3" id="KW-1185">Reference proteome</keyword>
<dbReference type="GO" id="GO:0009882">
    <property type="term" value="F:blue light photoreceptor activity"/>
    <property type="evidence" value="ECO:0007669"/>
    <property type="project" value="InterPro"/>
</dbReference>
<organism evidence="2 3">
    <name type="scientific">Paracidovorax valerianellae</name>
    <dbReference type="NCBI Taxonomy" id="187868"/>
    <lineage>
        <taxon>Bacteria</taxon>
        <taxon>Pseudomonadati</taxon>
        <taxon>Pseudomonadota</taxon>
        <taxon>Betaproteobacteria</taxon>
        <taxon>Burkholderiales</taxon>
        <taxon>Comamonadaceae</taxon>
        <taxon>Paracidovorax</taxon>
    </lineage>
</organism>
<name>A0A1G7BEC8_9BURK</name>
<dbReference type="Proteomes" id="UP000198781">
    <property type="component" value="Unassembled WGS sequence"/>
</dbReference>
<dbReference type="PROSITE" id="PS50925">
    <property type="entry name" value="BLUF"/>
    <property type="match status" value="1"/>
</dbReference>
<dbReference type="InterPro" id="IPR036046">
    <property type="entry name" value="Acylphosphatase-like_dom_sf"/>
</dbReference>
<dbReference type="Pfam" id="PF04940">
    <property type="entry name" value="BLUF"/>
    <property type="match status" value="1"/>
</dbReference>